<feature type="transmembrane region" description="Helical" evidence="6">
    <location>
        <begin position="66"/>
        <end position="86"/>
    </location>
</feature>
<feature type="transmembrane region" description="Helical" evidence="6">
    <location>
        <begin position="9"/>
        <end position="30"/>
    </location>
</feature>
<reference evidence="8 9" key="1">
    <citation type="submission" date="2019-03" db="EMBL/GenBank/DDBJ databases">
        <title>Genomic Encyclopedia of Type Strains, Phase IV (KMG-IV): sequencing the most valuable type-strain genomes for metagenomic binning, comparative biology and taxonomic classification.</title>
        <authorList>
            <person name="Goeker M."/>
        </authorList>
    </citation>
    <scope>NUCLEOTIDE SEQUENCE [LARGE SCALE GENOMIC DNA]</scope>
    <source>
        <strain evidence="8 9">DSM 25903</strain>
    </source>
</reference>
<dbReference type="RefSeq" id="WP_133772435.1">
    <property type="nucleotide sequence ID" value="NZ_SNZR01000014.1"/>
</dbReference>
<keyword evidence="4 6" id="KW-1133">Transmembrane helix</keyword>
<feature type="transmembrane region" description="Helical" evidence="6">
    <location>
        <begin position="142"/>
        <end position="164"/>
    </location>
</feature>
<gene>
    <name evidence="8" type="ORF">EV668_3525</name>
</gene>
<accession>A0A4R7BTJ0</accession>
<evidence type="ECO:0000256" key="6">
    <source>
        <dbReference type="SAM" id="Phobius"/>
    </source>
</evidence>
<keyword evidence="3 6" id="KW-0812">Transmembrane</keyword>
<evidence type="ECO:0000256" key="3">
    <source>
        <dbReference type="ARBA" id="ARBA00022692"/>
    </source>
</evidence>
<dbReference type="Pfam" id="PF00892">
    <property type="entry name" value="EamA"/>
    <property type="match status" value="2"/>
</dbReference>
<organism evidence="8 9">
    <name type="scientific">Enterovirga rhinocerotis</name>
    <dbReference type="NCBI Taxonomy" id="1339210"/>
    <lineage>
        <taxon>Bacteria</taxon>
        <taxon>Pseudomonadati</taxon>
        <taxon>Pseudomonadota</taxon>
        <taxon>Alphaproteobacteria</taxon>
        <taxon>Hyphomicrobiales</taxon>
        <taxon>Methylobacteriaceae</taxon>
        <taxon>Enterovirga</taxon>
    </lineage>
</organism>
<evidence type="ECO:0000256" key="5">
    <source>
        <dbReference type="ARBA" id="ARBA00023136"/>
    </source>
</evidence>
<feature type="transmembrane region" description="Helical" evidence="6">
    <location>
        <begin position="261"/>
        <end position="281"/>
    </location>
</feature>
<dbReference type="EMBL" id="SNZR01000014">
    <property type="protein sequence ID" value="TDR89040.1"/>
    <property type="molecule type" value="Genomic_DNA"/>
</dbReference>
<evidence type="ECO:0000259" key="7">
    <source>
        <dbReference type="Pfam" id="PF00892"/>
    </source>
</evidence>
<feature type="transmembrane region" description="Helical" evidence="6">
    <location>
        <begin position="207"/>
        <end position="225"/>
    </location>
</feature>
<dbReference type="InterPro" id="IPR050638">
    <property type="entry name" value="AA-Vitamin_Transporters"/>
</dbReference>
<dbReference type="SUPFAM" id="SSF103481">
    <property type="entry name" value="Multidrug resistance efflux transporter EmrE"/>
    <property type="match status" value="2"/>
</dbReference>
<comment type="subcellular location">
    <subcellularLocation>
        <location evidence="1">Membrane</location>
        <topology evidence="1">Multi-pass membrane protein</topology>
    </subcellularLocation>
</comment>
<dbReference type="InterPro" id="IPR000620">
    <property type="entry name" value="EamA_dom"/>
</dbReference>
<name>A0A4R7BTJ0_9HYPH</name>
<keyword evidence="5 6" id="KW-0472">Membrane</keyword>
<protein>
    <submittedName>
        <fullName evidence="8">Putative blue pigment (Indigoidine) exporter</fullName>
    </submittedName>
</protein>
<dbReference type="PANTHER" id="PTHR32322:SF2">
    <property type="entry name" value="EAMA DOMAIN-CONTAINING PROTEIN"/>
    <property type="match status" value="1"/>
</dbReference>
<feature type="transmembrane region" description="Helical" evidence="6">
    <location>
        <begin position="176"/>
        <end position="195"/>
    </location>
</feature>
<feature type="transmembrane region" description="Helical" evidence="6">
    <location>
        <begin position="92"/>
        <end position="111"/>
    </location>
</feature>
<proteinExistence type="inferred from homology"/>
<dbReference type="Proteomes" id="UP000295122">
    <property type="component" value="Unassembled WGS sequence"/>
</dbReference>
<comment type="caution">
    <text evidence="8">The sequence shown here is derived from an EMBL/GenBank/DDBJ whole genome shotgun (WGS) entry which is preliminary data.</text>
</comment>
<evidence type="ECO:0000313" key="8">
    <source>
        <dbReference type="EMBL" id="TDR89040.1"/>
    </source>
</evidence>
<keyword evidence="9" id="KW-1185">Reference proteome</keyword>
<dbReference type="AlphaFoldDB" id="A0A4R7BTJ0"/>
<feature type="transmembrane region" description="Helical" evidence="6">
    <location>
        <begin position="237"/>
        <end position="255"/>
    </location>
</feature>
<evidence type="ECO:0000313" key="9">
    <source>
        <dbReference type="Proteomes" id="UP000295122"/>
    </source>
</evidence>
<sequence>MAGPTLRTAAATAIAPCLWGTTYIVFTTLLPVDHPLLVSALRALPAGLLLMALGAGLPPRHQIGRLALIGFCNIGLFFALIFFAAARLPGGVAATLSSSQPLIVAFLAWPLLGRKPRIAQVAAALCGLVGVAMLVLDPSAHVDLLGALAAFGSALSMACATVLIARWGRLGTAMQVTAWQLALGGLFVLPFALLVEGVPPLPSGQNLLGYAYLGLLGTALAYWLWVRGIGLIGPDAAFLGLLSPVTATLIGAAALGEWLGPLQWCGVAIILGATLAGMWLARQRARGT</sequence>
<comment type="similarity">
    <text evidence="2">Belongs to the EamA transporter family.</text>
</comment>
<evidence type="ECO:0000256" key="1">
    <source>
        <dbReference type="ARBA" id="ARBA00004141"/>
    </source>
</evidence>
<dbReference type="PANTHER" id="PTHR32322">
    <property type="entry name" value="INNER MEMBRANE TRANSPORTER"/>
    <property type="match status" value="1"/>
</dbReference>
<feature type="domain" description="EamA" evidence="7">
    <location>
        <begin position="13"/>
        <end position="135"/>
    </location>
</feature>
<dbReference type="InterPro" id="IPR037185">
    <property type="entry name" value="EmrE-like"/>
</dbReference>
<evidence type="ECO:0000256" key="2">
    <source>
        <dbReference type="ARBA" id="ARBA00007362"/>
    </source>
</evidence>
<feature type="transmembrane region" description="Helical" evidence="6">
    <location>
        <begin position="36"/>
        <end position="54"/>
    </location>
</feature>
<dbReference type="GO" id="GO:0016020">
    <property type="term" value="C:membrane"/>
    <property type="evidence" value="ECO:0007669"/>
    <property type="project" value="UniProtKB-SubCell"/>
</dbReference>
<evidence type="ECO:0000256" key="4">
    <source>
        <dbReference type="ARBA" id="ARBA00022989"/>
    </source>
</evidence>
<dbReference type="OrthoDB" id="5430053at2"/>
<feature type="domain" description="EamA" evidence="7">
    <location>
        <begin position="145"/>
        <end position="275"/>
    </location>
</feature>
<feature type="transmembrane region" description="Helical" evidence="6">
    <location>
        <begin position="118"/>
        <end position="136"/>
    </location>
</feature>